<proteinExistence type="predicted"/>
<sequence>MSDGRKSPRTTSNPGTQPRTPTSPGMPRAPTNPGMRVMSAARTAPLEKSAQAGPLSKRLAGEASNQALNALSIAKEMVGDFRQSDRFFKYKAGIVATWLALTAASFAIACPGSSMRTGDMDARLVLSDKLDRPSVTIWNESKAAWKDVTLIVNGQFRAAVPSVAPGEFITITPKQLMGNSGAAPADLRFETLEMRSSDDSANLTEDLRNEWKRLLGPK</sequence>
<keyword evidence="2" id="KW-1133">Transmembrane helix</keyword>
<evidence type="ECO:0000313" key="4">
    <source>
        <dbReference type="Proteomes" id="UP000663090"/>
    </source>
</evidence>
<feature type="compositionally biased region" description="Polar residues" evidence="1">
    <location>
        <begin position="9"/>
        <end position="23"/>
    </location>
</feature>
<reference evidence="3 4" key="1">
    <citation type="submission" date="2021-02" db="EMBL/GenBank/DDBJ databases">
        <title>De Novo genome assembly of isolated myxobacteria.</title>
        <authorList>
            <person name="Stevens D.C."/>
        </authorList>
    </citation>
    <scope>NUCLEOTIDE SEQUENCE [LARGE SCALE GENOMIC DNA]</scope>
    <source>
        <strain evidence="3 4">SCHIC003</strain>
    </source>
</reference>
<evidence type="ECO:0000256" key="2">
    <source>
        <dbReference type="SAM" id="Phobius"/>
    </source>
</evidence>
<name>A0ABX7NCG4_9BACT</name>
<evidence type="ECO:0008006" key="5">
    <source>
        <dbReference type="Google" id="ProtNLM"/>
    </source>
</evidence>
<protein>
    <recommendedName>
        <fullName evidence="5">Lipoprotein</fullName>
    </recommendedName>
</protein>
<keyword evidence="2" id="KW-0812">Transmembrane</keyword>
<feature type="region of interest" description="Disordered" evidence="1">
    <location>
        <begin position="1"/>
        <end position="35"/>
    </location>
</feature>
<keyword evidence="4" id="KW-1185">Reference proteome</keyword>
<evidence type="ECO:0000313" key="3">
    <source>
        <dbReference type="EMBL" id="QSQ15199.1"/>
    </source>
</evidence>
<feature type="transmembrane region" description="Helical" evidence="2">
    <location>
        <begin position="92"/>
        <end position="109"/>
    </location>
</feature>
<dbReference type="EMBL" id="CP071091">
    <property type="protein sequence ID" value="QSQ15199.1"/>
    <property type="molecule type" value="Genomic_DNA"/>
</dbReference>
<keyword evidence="2" id="KW-0472">Membrane</keyword>
<evidence type="ECO:0000256" key="1">
    <source>
        <dbReference type="SAM" id="MobiDB-lite"/>
    </source>
</evidence>
<organism evidence="3 4">
    <name type="scientific">Myxococcus landrumensis</name>
    <dbReference type="NCBI Taxonomy" id="2813577"/>
    <lineage>
        <taxon>Bacteria</taxon>
        <taxon>Pseudomonadati</taxon>
        <taxon>Myxococcota</taxon>
        <taxon>Myxococcia</taxon>
        <taxon>Myxococcales</taxon>
        <taxon>Cystobacterineae</taxon>
        <taxon>Myxococcaceae</taxon>
        <taxon>Myxococcus</taxon>
    </lineage>
</organism>
<gene>
    <name evidence="3" type="ORF">JY572_03690</name>
</gene>
<dbReference type="Proteomes" id="UP000663090">
    <property type="component" value="Chromosome"/>
</dbReference>
<accession>A0ABX7NCG4</accession>